<name>A0ABS8TEP9_DATST</name>
<reference evidence="1 2" key="1">
    <citation type="journal article" date="2021" name="BMC Genomics">
        <title>Datura genome reveals duplications of psychoactive alkaloid biosynthetic genes and high mutation rate following tissue culture.</title>
        <authorList>
            <person name="Rajewski A."/>
            <person name="Carter-House D."/>
            <person name="Stajich J."/>
            <person name="Litt A."/>
        </authorList>
    </citation>
    <scope>NUCLEOTIDE SEQUENCE [LARGE SCALE GENOMIC DNA]</scope>
    <source>
        <strain evidence="1">AR-01</strain>
    </source>
</reference>
<keyword evidence="2" id="KW-1185">Reference proteome</keyword>
<proteinExistence type="predicted"/>
<evidence type="ECO:0000313" key="1">
    <source>
        <dbReference type="EMBL" id="MCD7469940.1"/>
    </source>
</evidence>
<gene>
    <name evidence="1" type="ORF">HAX54_009360</name>
</gene>
<sequence>CRIRSRKFITTSPLEQKQNIESKGLFDGTVLGDVIESLVGRNEVGIKVNFENLSRVTQRNEGSSFILAVVDLFSEVVIIGRKKYSMSIGV</sequence>
<organism evidence="1 2">
    <name type="scientific">Datura stramonium</name>
    <name type="common">Jimsonweed</name>
    <name type="synonym">Common thornapple</name>
    <dbReference type="NCBI Taxonomy" id="4076"/>
    <lineage>
        <taxon>Eukaryota</taxon>
        <taxon>Viridiplantae</taxon>
        <taxon>Streptophyta</taxon>
        <taxon>Embryophyta</taxon>
        <taxon>Tracheophyta</taxon>
        <taxon>Spermatophyta</taxon>
        <taxon>Magnoliopsida</taxon>
        <taxon>eudicotyledons</taxon>
        <taxon>Gunneridae</taxon>
        <taxon>Pentapetalae</taxon>
        <taxon>asterids</taxon>
        <taxon>lamiids</taxon>
        <taxon>Solanales</taxon>
        <taxon>Solanaceae</taxon>
        <taxon>Solanoideae</taxon>
        <taxon>Datureae</taxon>
        <taxon>Datura</taxon>
    </lineage>
</organism>
<feature type="non-terminal residue" evidence="1">
    <location>
        <position position="1"/>
    </location>
</feature>
<protein>
    <submittedName>
        <fullName evidence="1">Uncharacterized protein</fullName>
    </submittedName>
</protein>
<evidence type="ECO:0000313" key="2">
    <source>
        <dbReference type="Proteomes" id="UP000823775"/>
    </source>
</evidence>
<accession>A0ABS8TEP9</accession>
<dbReference type="Proteomes" id="UP000823775">
    <property type="component" value="Unassembled WGS sequence"/>
</dbReference>
<comment type="caution">
    <text evidence="1">The sequence shown here is derived from an EMBL/GenBank/DDBJ whole genome shotgun (WGS) entry which is preliminary data.</text>
</comment>
<dbReference type="EMBL" id="JACEIK010001508">
    <property type="protein sequence ID" value="MCD7469940.1"/>
    <property type="molecule type" value="Genomic_DNA"/>
</dbReference>